<organism evidence="2 3">
    <name type="scientific">Aphidius gifuensis</name>
    <name type="common">Parasitoid wasp</name>
    <dbReference type="NCBI Taxonomy" id="684658"/>
    <lineage>
        <taxon>Eukaryota</taxon>
        <taxon>Metazoa</taxon>
        <taxon>Ecdysozoa</taxon>
        <taxon>Arthropoda</taxon>
        <taxon>Hexapoda</taxon>
        <taxon>Insecta</taxon>
        <taxon>Pterygota</taxon>
        <taxon>Neoptera</taxon>
        <taxon>Endopterygota</taxon>
        <taxon>Hymenoptera</taxon>
        <taxon>Apocrita</taxon>
        <taxon>Ichneumonoidea</taxon>
        <taxon>Braconidae</taxon>
        <taxon>Aphidiinae</taxon>
        <taxon>Aphidius</taxon>
    </lineage>
</organism>
<name>A0A834XNA3_APHGI</name>
<dbReference type="InterPro" id="IPR013783">
    <property type="entry name" value="Ig-like_fold"/>
</dbReference>
<evidence type="ECO:0000313" key="3">
    <source>
        <dbReference type="Proteomes" id="UP000639338"/>
    </source>
</evidence>
<comment type="caution">
    <text evidence="2">The sequence shown here is derived from an EMBL/GenBank/DDBJ whole genome shotgun (WGS) entry which is preliminary data.</text>
</comment>
<dbReference type="InterPro" id="IPR036179">
    <property type="entry name" value="Ig-like_dom_sf"/>
</dbReference>
<protein>
    <recommendedName>
        <fullName evidence="1">Immunoglobulin domain-containing protein</fullName>
    </recommendedName>
</protein>
<dbReference type="SMART" id="SM00409">
    <property type="entry name" value="IG"/>
    <property type="match status" value="2"/>
</dbReference>
<dbReference type="CDD" id="cd00096">
    <property type="entry name" value="Ig"/>
    <property type="match status" value="1"/>
</dbReference>
<accession>A0A834XNA3</accession>
<dbReference type="InterPro" id="IPR003599">
    <property type="entry name" value="Ig_sub"/>
</dbReference>
<evidence type="ECO:0000259" key="1">
    <source>
        <dbReference type="SMART" id="SM00409"/>
    </source>
</evidence>
<dbReference type="SUPFAM" id="SSF48726">
    <property type="entry name" value="Immunoglobulin"/>
    <property type="match status" value="1"/>
</dbReference>
<dbReference type="OrthoDB" id="3256376at2759"/>
<dbReference type="Gene3D" id="2.60.40.10">
    <property type="entry name" value="Immunoglobulins"/>
    <property type="match status" value="1"/>
</dbReference>
<dbReference type="PROSITE" id="PS51257">
    <property type="entry name" value="PROKAR_LIPOPROTEIN"/>
    <property type="match status" value="1"/>
</dbReference>
<gene>
    <name evidence="2" type="ORF">HCN44_000268</name>
</gene>
<keyword evidence="3" id="KW-1185">Reference proteome</keyword>
<dbReference type="AlphaFoldDB" id="A0A834XNA3"/>
<reference evidence="2 3" key="1">
    <citation type="submission" date="2020-08" db="EMBL/GenBank/DDBJ databases">
        <title>Aphidius gifuensis genome sequencing and assembly.</title>
        <authorList>
            <person name="Du Z."/>
        </authorList>
    </citation>
    <scope>NUCLEOTIDE SEQUENCE [LARGE SCALE GENOMIC DNA]</scope>
    <source>
        <strain evidence="2">YNYX2018</strain>
        <tissue evidence="2">Adults</tissue>
    </source>
</reference>
<dbReference type="PANTHER" id="PTHR15360">
    <property type="entry name" value="PLATELET-DERIVED GROWTH FACTOR RECEPTOR LIKE"/>
    <property type="match status" value="1"/>
</dbReference>
<sequence>MKIQINETQYYNTGLFGCGHNKRDDKDVRWMNVQIKLSYEPINYGEYPRKSYITVKKHDAFQITCNHTQKMIIRRYISPWLCCILPIEYELNETDTIMIYKEDQRNPWTQDLHSCNCKKYRDNYLMNAKISQHEINGTFTLKLEKKKAVLGDTGWYGCADLEKNIFPDAFWTYVYVKPEKYLFMDINDFKAITIDVNKTLTIPCRPKLPNYQVTLYANEKKINDNDNVIFNNSIGFIIKNVQLKDNGYYECKITLDVITEEKGFDVLVTEPNDLKPSMYPDLSYIELEENKTLELTCTNTQRMNFSQIQGFFFKTIFPNLETYVDRTYPEVNGSVPTSKFQKRMSPESTGFYGCGVYNDSQYMNIRWVYVYVKATPRIRKLRIHKYYEPKEIAEIQNTVVAFQSSNIRSTLEESNRHREIRNMTNIFGDVSKQ</sequence>
<feature type="domain" description="Immunoglobulin" evidence="1">
    <location>
        <begin position="282"/>
        <end position="371"/>
    </location>
</feature>
<dbReference type="Pfam" id="PF21339">
    <property type="entry name" value="VEGFR-1-like_Ig-like"/>
    <property type="match status" value="1"/>
</dbReference>
<evidence type="ECO:0000313" key="2">
    <source>
        <dbReference type="EMBL" id="KAF7990463.1"/>
    </source>
</evidence>
<dbReference type="PANTHER" id="PTHR15360:SF4">
    <property type="entry name" value="PROTEIN KINASE DOMAIN-CONTAINING PROTEIN"/>
    <property type="match status" value="1"/>
</dbReference>
<dbReference type="InterPro" id="IPR042495">
    <property type="entry name" value="PDGFRL"/>
</dbReference>
<dbReference type="EMBL" id="JACMRX010000004">
    <property type="protein sequence ID" value="KAF7990463.1"/>
    <property type="molecule type" value="Genomic_DNA"/>
</dbReference>
<dbReference type="Proteomes" id="UP000639338">
    <property type="component" value="Unassembled WGS sequence"/>
</dbReference>
<proteinExistence type="predicted"/>
<feature type="domain" description="Immunoglobulin" evidence="1">
    <location>
        <begin position="189"/>
        <end position="269"/>
    </location>
</feature>